<evidence type="ECO:0000313" key="1">
    <source>
        <dbReference type="EMBL" id="NJW51650.1"/>
    </source>
</evidence>
<evidence type="ECO:0000313" key="2">
    <source>
        <dbReference type="Proteomes" id="UP000703674"/>
    </source>
</evidence>
<reference evidence="1 2" key="1">
    <citation type="submission" date="2020-03" db="EMBL/GenBank/DDBJ databases">
        <title>Salinimicrobium sp. nov, isolated from SCS.</title>
        <authorList>
            <person name="Cao W.R."/>
        </authorList>
    </citation>
    <scope>NUCLEOTIDE SEQUENCE [LARGE SCALE GENOMIC DNA]</scope>
    <source>
        <strain evidence="2">J15B91</strain>
    </source>
</reference>
<dbReference type="InterPro" id="IPR026350">
    <property type="entry name" value="GxxExxY"/>
</dbReference>
<dbReference type="Pfam" id="PF13366">
    <property type="entry name" value="PDDEXK_3"/>
    <property type="match status" value="1"/>
</dbReference>
<gene>
    <name evidence="1" type="ORF">HC175_01810</name>
</gene>
<name>A0ABX1CTN4_9FLAO</name>
<dbReference type="NCBIfam" id="TIGR04256">
    <property type="entry name" value="GxxExxY"/>
    <property type="match status" value="1"/>
</dbReference>
<dbReference type="RefSeq" id="WP_168136802.1">
    <property type="nucleotide sequence ID" value="NZ_JAAVJR010000001.1"/>
</dbReference>
<proteinExistence type="predicted"/>
<dbReference type="Proteomes" id="UP000703674">
    <property type="component" value="Unassembled WGS sequence"/>
</dbReference>
<accession>A0ABX1CTN4</accession>
<protein>
    <submittedName>
        <fullName evidence="1">GxxExxY protein</fullName>
    </submittedName>
</protein>
<dbReference type="EMBL" id="JAAVJR010000001">
    <property type="protein sequence ID" value="NJW51650.1"/>
    <property type="molecule type" value="Genomic_DNA"/>
</dbReference>
<comment type="caution">
    <text evidence="1">The sequence shown here is derived from an EMBL/GenBank/DDBJ whole genome shotgun (WGS) entry which is preliminary data.</text>
</comment>
<sequence length="124" mass="14636">MAHILYKEESYSIVGALFEVYNHLGSGFSEIVYKDALEYEFKLRRIPFVREKEFCVFYKDHTLTHKFFADFVVQDKIILEVKSVENLHDKHIAQSINYLKVSGCKLAILANFHKDLLDHRRIVL</sequence>
<keyword evidence="2" id="KW-1185">Reference proteome</keyword>
<organism evidence="1 2">
    <name type="scientific">Salinimicrobium oceani</name>
    <dbReference type="NCBI Taxonomy" id="2722702"/>
    <lineage>
        <taxon>Bacteria</taxon>
        <taxon>Pseudomonadati</taxon>
        <taxon>Bacteroidota</taxon>
        <taxon>Flavobacteriia</taxon>
        <taxon>Flavobacteriales</taxon>
        <taxon>Flavobacteriaceae</taxon>
        <taxon>Salinimicrobium</taxon>
    </lineage>
</organism>